<dbReference type="InterPro" id="IPR027417">
    <property type="entry name" value="P-loop_NTPase"/>
</dbReference>
<name>A0A4P9W304_9FUNG</name>
<dbReference type="SUPFAM" id="SSF52540">
    <property type="entry name" value="P-loop containing nucleoside triphosphate hydrolases"/>
    <property type="match status" value="1"/>
</dbReference>
<dbReference type="PANTHER" id="PTHR45623">
    <property type="entry name" value="CHROMODOMAIN-HELICASE-DNA-BINDING PROTEIN 3-RELATED-RELATED"/>
    <property type="match status" value="1"/>
</dbReference>
<dbReference type="GO" id="GO:0005634">
    <property type="term" value="C:nucleus"/>
    <property type="evidence" value="ECO:0007669"/>
    <property type="project" value="UniProtKB-SubCell"/>
</dbReference>
<dbReference type="InterPro" id="IPR014001">
    <property type="entry name" value="Helicase_ATP-bd"/>
</dbReference>
<proteinExistence type="predicted"/>
<gene>
    <name evidence="7" type="ORF">BDK51DRAFT_38099</name>
</gene>
<dbReference type="GO" id="GO:0016887">
    <property type="term" value="F:ATP hydrolysis activity"/>
    <property type="evidence" value="ECO:0007669"/>
    <property type="project" value="TreeGrafter"/>
</dbReference>
<evidence type="ECO:0000256" key="4">
    <source>
        <dbReference type="ARBA" id="ARBA00023242"/>
    </source>
</evidence>
<dbReference type="GO" id="GO:0003682">
    <property type="term" value="F:chromatin binding"/>
    <property type="evidence" value="ECO:0007669"/>
    <property type="project" value="TreeGrafter"/>
</dbReference>
<evidence type="ECO:0000256" key="5">
    <source>
        <dbReference type="SAM" id="MobiDB-lite"/>
    </source>
</evidence>
<dbReference type="Gene3D" id="3.40.50.300">
    <property type="entry name" value="P-loop containing nucleotide triphosphate hydrolases"/>
    <property type="match status" value="1"/>
</dbReference>
<dbReference type="Gene3D" id="3.40.50.10810">
    <property type="entry name" value="Tandem AAA-ATPase domain"/>
    <property type="match status" value="1"/>
</dbReference>
<keyword evidence="4" id="KW-0539">Nucleus</keyword>
<dbReference type="EMBL" id="KZ998023">
    <property type="protein sequence ID" value="RKO86651.1"/>
    <property type="molecule type" value="Genomic_DNA"/>
</dbReference>
<dbReference type="PANTHER" id="PTHR45623:SF17">
    <property type="entry name" value="CHROMODOMAIN-HELICASE-DNA-BINDING PROTEIN 3-RELATED"/>
    <property type="match status" value="1"/>
</dbReference>
<evidence type="ECO:0000313" key="7">
    <source>
        <dbReference type="EMBL" id="RKO86651.1"/>
    </source>
</evidence>
<feature type="region of interest" description="Disordered" evidence="5">
    <location>
        <begin position="1"/>
        <end position="130"/>
    </location>
</feature>
<keyword evidence="8" id="KW-1185">Reference proteome</keyword>
<evidence type="ECO:0000313" key="8">
    <source>
        <dbReference type="Proteomes" id="UP000269721"/>
    </source>
</evidence>
<dbReference type="OrthoDB" id="5857104at2759"/>
<dbReference type="InterPro" id="IPR038718">
    <property type="entry name" value="SNF2-like_sf"/>
</dbReference>
<evidence type="ECO:0000256" key="2">
    <source>
        <dbReference type="ARBA" id="ARBA00022741"/>
    </source>
</evidence>
<protein>
    <submittedName>
        <fullName evidence="7">SNF2 family N-terminal domain-containing protein</fullName>
    </submittedName>
</protein>
<feature type="compositionally biased region" description="Basic and acidic residues" evidence="5">
    <location>
        <begin position="59"/>
        <end position="75"/>
    </location>
</feature>
<dbReference type="Pfam" id="PF00176">
    <property type="entry name" value="SNF2-rel_dom"/>
    <property type="match status" value="1"/>
</dbReference>
<dbReference type="AlphaFoldDB" id="A0A4P9W304"/>
<evidence type="ECO:0000256" key="3">
    <source>
        <dbReference type="ARBA" id="ARBA00022840"/>
    </source>
</evidence>
<accession>A0A4P9W304</accession>
<dbReference type="GO" id="GO:0005524">
    <property type="term" value="F:ATP binding"/>
    <property type="evidence" value="ECO:0007669"/>
    <property type="project" value="InterPro"/>
</dbReference>
<sequence>MERPFNPEALPEITGPNIAIANPAFAPAAESAPTTSSIPKRRPAPADDRPSKPATRRRAAVDAAKDLAGRGDRPVAKKGYAGRNKKRDENAPVAMKEEEEDEEDSNDDRSVASGAEEEEEEESDEELPVAAVPKRHTDCCKFMEKGEYSSYPPFLAQSSEYLPLFHALLIAGKSCTSCSAVIHMVCNDSPHCIDYEICMTPGKPKRVKIAPSASISLSHSASSTLFRCFRCHFAAHMPCIAKTLARSRDDYNGVVGAKQYFVKFAGKKIRLTFSWVPDHWLSRVNDGIPDFEEVVAEDMAAVAASKSAAPPPWPKSALDVLPKERRVARKFLLVKFKTGTAKSHCDVLPADPALVDCRPALFEKYLREIELANREYDVARPREYAELTAQPPYIVGGKLRDHQSKKRGSILAEEMGLVTFIATLLSTTSAAPLRSSCRRARFTIGSTSLRDGLLVMVFRGTDEEKAAMRRQELLLPGPFGRKGKVGVRVHVVVTNYEQILSEATIFSRAHFEAIVLDEGYRAKNPETEAYKMVSSLFKSATKVILSGTPVQNCTAELYALLSFIDPQTFKDPHAHDWVTTIGNLTAEHTQTIKQIMDTYTLRRLKSTVETLPPKLEMIVPVTLTKVQKELCKERSKVDSLFKGRILSYRCRVRPGLKRAKRLA</sequence>
<feature type="domain" description="Helicase ATP-binding" evidence="6">
    <location>
        <begin position="488"/>
        <end position="567"/>
    </location>
</feature>
<reference evidence="8" key="1">
    <citation type="journal article" date="2018" name="Nat. Microbiol.">
        <title>Leveraging single-cell genomics to expand the fungal tree of life.</title>
        <authorList>
            <person name="Ahrendt S.R."/>
            <person name="Quandt C.A."/>
            <person name="Ciobanu D."/>
            <person name="Clum A."/>
            <person name="Salamov A."/>
            <person name="Andreopoulos B."/>
            <person name="Cheng J.F."/>
            <person name="Woyke T."/>
            <person name="Pelin A."/>
            <person name="Henrissat B."/>
            <person name="Reynolds N.K."/>
            <person name="Benny G.L."/>
            <person name="Smith M.E."/>
            <person name="James T.Y."/>
            <person name="Grigoriev I.V."/>
        </authorList>
    </citation>
    <scope>NUCLEOTIDE SEQUENCE [LARGE SCALE GENOMIC DNA]</scope>
</reference>
<feature type="compositionally biased region" description="Acidic residues" evidence="5">
    <location>
        <begin position="115"/>
        <end position="127"/>
    </location>
</feature>
<dbReference type="GO" id="GO:0000785">
    <property type="term" value="C:chromatin"/>
    <property type="evidence" value="ECO:0007669"/>
    <property type="project" value="TreeGrafter"/>
</dbReference>
<feature type="compositionally biased region" description="Acidic residues" evidence="5">
    <location>
        <begin position="97"/>
        <end position="106"/>
    </location>
</feature>
<dbReference type="GO" id="GO:0140658">
    <property type="term" value="F:ATP-dependent chromatin remodeler activity"/>
    <property type="evidence" value="ECO:0007669"/>
    <property type="project" value="TreeGrafter"/>
</dbReference>
<keyword evidence="2" id="KW-0547">Nucleotide-binding</keyword>
<dbReference type="GO" id="GO:0042393">
    <property type="term" value="F:histone binding"/>
    <property type="evidence" value="ECO:0007669"/>
    <property type="project" value="TreeGrafter"/>
</dbReference>
<organism evidence="7 8">
    <name type="scientific">Blyttiomyces helicus</name>
    <dbReference type="NCBI Taxonomy" id="388810"/>
    <lineage>
        <taxon>Eukaryota</taxon>
        <taxon>Fungi</taxon>
        <taxon>Fungi incertae sedis</taxon>
        <taxon>Chytridiomycota</taxon>
        <taxon>Chytridiomycota incertae sedis</taxon>
        <taxon>Chytridiomycetes</taxon>
        <taxon>Chytridiomycetes incertae sedis</taxon>
        <taxon>Blyttiomyces</taxon>
    </lineage>
</organism>
<dbReference type="InterPro" id="IPR000330">
    <property type="entry name" value="SNF2_N"/>
</dbReference>
<feature type="compositionally biased region" description="Low complexity" evidence="5">
    <location>
        <begin position="16"/>
        <end position="38"/>
    </location>
</feature>
<comment type="subcellular location">
    <subcellularLocation>
        <location evidence="1">Nucleus</location>
    </subcellularLocation>
</comment>
<evidence type="ECO:0000256" key="1">
    <source>
        <dbReference type="ARBA" id="ARBA00004123"/>
    </source>
</evidence>
<dbReference type="GO" id="GO:0003677">
    <property type="term" value="F:DNA binding"/>
    <property type="evidence" value="ECO:0007669"/>
    <property type="project" value="TreeGrafter"/>
</dbReference>
<dbReference type="Proteomes" id="UP000269721">
    <property type="component" value="Unassembled WGS sequence"/>
</dbReference>
<keyword evidence="3" id="KW-0067">ATP-binding</keyword>
<evidence type="ECO:0000259" key="6">
    <source>
        <dbReference type="PROSITE" id="PS51192"/>
    </source>
</evidence>
<dbReference type="PROSITE" id="PS51192">
    <property type="entry name" value="HELICASE_ATP_BIND_1"/>
    <property type="match status" value="1"/>
</dbReference>